<evidence type="ECO:0000313" key="7">
    <source>
        <dbReference type="Proteomes" id="UP001595803"/>
    </source>
</evidence>
<comment type="caution">
    <text evidence="6">The sequence shown here is derived from an EMBL/GenBank/DDBJ whole genome shotgun (WGS) entry which is preliminary data.</text>
</comment>
<sequence length="197" mass="21864">MPRPRHITDEQIVTAARDAFLDQGFGATTAEIARRAGVSEGTLFKRYTSKEELFEAALGLRDYGQWRPVLLARTGQGDVRRNLEGAALAILHESSSLVPRLMAMFSRGHDPSHNPLLGRLDNPVRRDAEALAAYLRAETQLGRVRPQDVDVTALTIMGALTHYIHREHMLPPQGHDAIDSGRLVRSLFDVLWPGLSP</sequence>
<dbReference type="Pfam" id="PF00440">
    <property type="entry name" value="TetR_N"/>
    <property type="match status" value="1"/>
</dbReference>
<dbReference type="InterPro" id="IPR009057">
    <property type="entry name" value="Homeodomain-like_sf"/>
</dbReference>
<feature type="DNA-binding region" description="H-T-H motif" evidence="4">
    <location>
        <begin position="28"/>
        <end position="47"/>
    </location>
</feature>
<keyword evidence="7" id="KW-1185">Reference proteome</keyword>
<keyword evidence="2 4" id="KW-0238">DNA-binding</keyword>
<dbReference type="PRINTS" id="PR00455">
    <property type="entry name" value="HTHTETR"/>
</dbReference>
<protein>
    <submittedName>
        <fullName evidence="6">TetR/AcrR family transcriptional regulator</fullName>
    </submittedName>
</protein>
<keyword evidence="3" id="KW-0804">Transcription</keyword>
<gene>
    <name evidence="6" type="ORF">ACFOSB_15360</name>
</gene>
<evidence type="ECO:0000256" key="4">
    <source>
        <dbReference type="PROSITE-ProRule" id="PRU00335"/>
    </source>
</evidence>
<dbReference type="Gene3D" id="1.10.357.10">
    <property type="entry name" value="Tetracycline Repressor, domain 2"/>
    <property type="match status" value="1"/>
</dbReference>
<dbReference type="InterPro" id="IPR001647">
    <property type="entry name" value="HTH_TetR"/>
</dbReference>
<dbReference type="InterPro" id="IPR050109">
    <property type="entry name" value="HTH-type_TetR-like_transc_reg"/>
</dbReference>
<accession>A0ABV7ZB03</accession>
<dbReference type="PROSITE" id="PS50977">
    <property type="entry name" value="HTH_TETR_2"/>
    <property type="match status" value="1"/>
</dbReference>
<dbReference type="Proteomes" id="UP001595803">
    <property type="component" value="Unassembled WGS sequence"/>
</dbReference>
<proteinExistence type="predicted"/>
<dbReference type="PANTHER" id="PTHR30055">
    <property type="entry name" value="HTH-TYPE TRANSCRIPTIONAL REGULATOR RUTR"/>
    <property type="match status" value="1"/>
</dbReference>
<dbReference type="SUPFAM" id="SSF46689">
    <property type="entry name" value="Homeodomain-like"/>
    <property type="match status" value="1"/>
</dbReference>
<dbReference type="EMBL" id="JBHRZG010000022">
    <property type="protein sequence ID" value="MFC3834229.1"/>
    <property type="molecule type" value="Genomic_DNA"/>
</dbReference>
<keyword evidence="1" id="KW-0805">Transcription regulation</keyword>
<evidence type="ECO:0000313" key="6">
    <source>
        <dbReference type="EMBL" id="MFC3834229.1"/>
    </source>
</evidence>
<reference evidence="7" key="1">
    <citation type="journal article" date="2019" name="Int. J. Syst. Evol. Microbiol.">
        <title>The Global Catalogue of Microorganisms (GCM) 10K type strain sequencing project: providing services to taxonomists for standard genome sequencing and annotation.</title>
        <authorList>
            <consortium name="The Broad Institute Genomics Platform"/>
            <consortium name="The Broad Institute Genome Sequencing Center for Infectious Disease"/>
            <person name="Wu L."/>
            <person name="Ma J."/>
        </authorList>
    </citation>
    <scope>NUCLEOTIDE SEQUENCE [LARGE SCALE GENOMIC DNA]</scope>
    <source>
        <strain evidence="7">CCTCC AB 2017081</strain>
    </source>
</reference>
<dbReference type="PANTHER" id="PTHR30055:SF238">
    <property type="entry name" value="MYCOFACTOCIN BIOSYNTHESIS TRANSCRIPTIONAL REGULATOR MFTR-RELATED"/>
    <property type="match status" value="1"/>
</dbReference>
<organism evidence="6 7">
    <name type="scientific">Deinococcus rufus</name>
    <dbReference type="NCBI Taxonomy" id="2136097"/>
    <lineage>
        <taxon>Bacteria</taxon>
        <taxon>Thermotogati</taxon>
        <taxon>Deinococcota</taxon>
        <taxon>Deinococci</taxon>
        <taxon>Deinococcales</taxon>
        <taxon>Deinococcaceae</taxon>
        <taxon>Deinococcus</taxon>
    </lineage>
</organism>
<evidence type="ECO:0000256" key="2">
    <source>
        <dbReference type="ARBA" id="ARBA00023125"/>
    </source>
</evidence>
<evidence type="ECO:0000259" key="5">
    <source>
        <dbReference type="PROSITE" id="PS50977"/>
    </source>
</evidence>
<dbReference type="SUPFAM" id="SSF48498">
    <property type="entry name" value="Tetracyclin repressor-like, C-terminal domain"/>
    <property type="match status" value="1"/>
</dbReference>
<name>A0ABV7ZB03_9DEIO</name>
<evidence type="ECO:0000256" key="1">
    <source>
        <dbReference type="ARBA" id="ARBA00023015"/>
    </source>
</evidence>
<feature type="domain" description="HTH tetR-type" evidence="5">
    <location>
        <begin position="6"/>
        <end position="65"/>
    </location>
</feature>
<dbReference type="InterPro" id="IPR036271">
    <property type="entry name" value="Tet_transcr_reg_TetR-rel_C_sf"/>
</dbReference>
<dbReference type="RefSeq" id="WP_380102698.1">
    <property type="nucleotide sequence ID" value="NZ_JBHRZG010000022.1"/>
</dbReference>
<evidence type="ECO:0000256" key="3">
    <source>
        <dbReference type="ARBA" id="ARBA00023163"/>
    </source>
</evidence>